<sequence>MTTNVYGGDEVGAIVFDVGSYSLRSGYAGEDSPKAEIPSYIATYLDEGDKENGGVETMETEDSSNISKSSRRKYLVDSCGIHVPKPDAEIVTYMKDGLIDNWDLFEKILDHAYAQYLQTESRYHPVLFSEAPWNNDRSKREKLIELAFEKYDAPAFYLVKSAVLSAFANGRSTGLVLDSGATTTSAVPVHDGYVLQNSIVRIPLAGDFITSQCKKMLEEQQVEIIPSYMIGSKEAVKDNDTPKWSKKPRLPVVGQSYHEYMVKEVLQDFQSAVVQVSDGLYDPDVVATMPMVHYEFPNGYNKDFGGERFRIAEPLFDTSALTGLEAAMGSMGVAQTVSMSANMCDVDLKPTLYNNVIVTGGNTLLQGFVERLNRDLSAKTPPSMRLKVVAASGPSERRFSSWIGGSILASLGNFQQMWISKQEYDEGGKSQVEKKCP</sequence>
<dbReference type="InterPro" id="IPR004001">
    <property type="entry name" value="Actin_CS"/>
</dbReference>
<keyword evidence="3" id="KW-0963">Cytoplasm</keyword>
<comment type="subcellular location">
    <subcellularLocation>
        <location evidence="2">Cytoplasm</location>
    </subcellularLocation>
    <subcellularLocation>
        <location evidence="1">Nucleus</location>
    </subcellularLocation>
</comment>
<protein>
    <recommendedName>
        <fullName evidence="13">Actin-like protein 6B</fullName>
    </recommendedName>
</protein>
<dbReference type="OrthoDB" id="5132116at2759"/>
<dbReference type="Gene3D" id="3.30.420.40">
    <property type="match status" value="2"/>
</dbReference>
<keyword evidence="12" id="KW-1185">Reference proteome</keyword>
<dbReference type="SUPFAM" id="SSF53067">
    <property type="entry name" value="Actin-like ATPase domain"/>
    <property type="match status" value="2"/>
</dbReference>
<keyword evidence="9" id="KW-0539">Nucleus</keyword>
<dbReference type="Proteomes" id="UP000678499">
    <property type="component" value="Unassembled WGS sequence"/>
</dbReference>
<dbReference type="GO" id="GO:0005634">
    <property type="term" value="C:nucleus"/>
    <property type="evidence" value="ECO:0007669"/>
    <property type="project" value="UniProtKB-SubCell"/>
</dbReference>
<dbReference type="InterPro" id="IPR043129">
    <property type="entry name" value="ATPase_NBD"/>
</dbReference>
<keyword evidence="7" id="KW-0804">Transcription</keyword>
<keyword evidence="4" id="KW-0156">Chromatin regulator</keyword>
<dbReference type="AlphaFoldDB" id="A0A7R9BRL1"/>
<evidence type="ECO:0000256" key="5">
    <source>
        <dbReference type="ARBA" id="ARBA00022902"/>
    </source>
</evidence>
<dbReference type="FunFam" id="3.30.420.40:FF:000375">
    <property type="entry name" value="Actin-related protein 8"/>
    <property type="match status" value="1"/>
</dbReference>
<dbReference type="FunFam" id="3.30.420.40:FF:000058">
    <property type="entry name" value="Putative actin-related protein 5"/>
    <property type="match status" value="1"/>
</dbReference>
<evidence type="ECO:0000256" key="9">
    <source>
        <dbReference type="ARBA" id="ARBA00023242"/>
    </source>
</evidence>
<name>A0A7R9BRL1_9CRUS</name>
<organism evidence="11">
    <name type="scientific">Notodromas monacha</name>
    <dbReference type="NCBI Taxonomy" id="399045"/>
    <lineage>
        <taxon>Eukaryota</taxon>
        <taxon>Metazoa</taxon>
        <taxon>Ecdysozoa</taxon>
        <taxon>Arthropoda</taxon>
        <taxon>Crustacea</taxon>
        <taxon>Oligostraca</taxon>
        <taxon>Ostracoda</taxon>
        <taxon>Podocopa</taxon>
        <taxon>Podocopida</taxon>
        <taxon>Cypridocopina</taxon>
        <taxon>Cypridoidea</taxon>
        <taxon>Cyprididae</taxon>
        <taxon>Notodromas</taxon>
    </lineage>
</organism>
<comment type="similarity">
    <text evidence="10">Belongs to the actin family.</text>
</comment>
<proteinExistence type="inferred from homology"/>
<evidence type="ECO:0000256" key="10">
    <source>
        <dbReference type="RuleBase" id="RU000487"/>
    </source>
</evidence>
<dbReference type="SMART" id="SM00268">
    <property type="entry name" value="ACTIN"/>
    <property type="match status" value="1"/>
</dbReference>
<dbReference type="Gene3D" id="2.30.36.70">
    <property type="entry name" value="Actin, Chain A, domain 2"/>
    <property type="match status" value="1"/>
</dbReference>
<dbReference type="PRINTS" id="PR00190">
    <property type="entry name" value="ACTIN"/>
</dbReference>
<dbReference type="PROSITE" id="PS00432">
    <property type="entry name" value="ACTINS_2"/>
    <property type="match status" value="1"/>
</dbReference>
<evidence type="ECO:0000256" key="2">
    <source>
        <dbReference type="ARBA" id="ARBA00004496"/>
    </source>
</evidence>
<evidence type="ECO:0000256" key="6">
    <source>
        <dbReference type="ARBA" id="ARBA00023015"/>
    </source>
</evidence>
<evidence type="ECO:0000256" key="3">
    <source>
        <dbReference type="ARBA" id="ARBA00022490"/>
    </source>
</evidence>
<keyword evidence="6" id="KW-0805">Transcription regulation</keyword>
<evidence type="ECO:0000313" key="11">
    <source>
        <dbReference type="EMBL" id="CAD7279908.1"/>
    </source>
</evidence>
<dbReference type="InterPro" id="IPR004000">
    <property type="entry name" value="Actin"/>
</dbReference>
<dbReference type="CDD" id="cd13395">
    <property type="entry name" value="ASKHA_NBD_Arp4_ACTL6-like"/>
    <property type="match status" value="1"/>
</dbReference>
<accession>A0A7R9BRL1</accession>
<dbReference type="EMBL" id="OA883884">
    <property type="protein sequence ID" value="CAD7279908.1"/>
    <property type="molecule type" value="Genomic_DNA"/>
</dbReference>
<evidence type="ECO:0000256" key="7">
    <source>
        <dbReference type="ARBA" id="ARBA00023163"/>
    </source>
</evidence>
<evidence type="ECO:0000256" key="4">
    <source>
        <dbReference type="ARBA" id="ARBA00022853"/>
    </source>
</evidence>
<dbReference type="EMBL" id="CAJPEX010001847">
    <property type="protein sequence ID" value="CAG0920060.1"/>
    <property type="molecule type" value="Genomic_DNA"/>
</dbReference>
<keyword evidence="8" id="KW-0206">Cytoskeleton</keyword>
<dbReference type="PANTHER" id="PTHR11937">
    <property type="entry name" value="ACTIN"/>
    <property type="match status" value="1"/>
</dbReference>
<dbReference type="FunFam" id="3.90.640.10:FF:000009">
    <property type="entry name" value="Actin-like 6A, isoform CRA_a"/>
    <property type="match status" value="1"/>
</dbReference>
<dbReference type="GO" id="GO:0006325">
    <property type="term" value="P:chromatin organization"/>
    <property type="evidence" value="ECO:0007669"/>
    <property type="project" value="UniProtKB-KW"/>
</dbReference>
<dbReference type="Pfam" id="PF00022">
    <property type="entry name" value="Actin"/>
    <property type="match status" value="1"/>
</dbReference>
<keyword evidence="5" id="KW-0524">Neurogenesis</keyword>
<evidence type="ECO:0008006" key="13">
    <source>
        <dbReference type="Google" id="ProtNLM"/>
    </source>
</evidence>
<dbReference type="Gene3D" id="3.90.640.10">
    <property type="entry name" value="Actin, Chain A, domain 4"/>
    <property type="match status" value="1"/>
</dbReference>
<evidence type="ECO:0000313" key="12">
    <source>
        <dbReference type="Proteomes" id="UP000678499"/>
    </source>
</evidence>
<reference evidence="11" key="1">
    <citation type="submission" date="2020-11" db="EMBL/GenBank/DDBJ databases">
        <authorList>
            <person name="Tran Van P."/>
        </authorList>
    </citation>
    <scope>NUCLEOTIDE SEQUENCE</scope>
</reference>
<dbReference type="GO" id="GO:0007399">
    <property type="term" value="P:nervous system development"/>
    <property type="evidence" value="ECO:0007669"/>
    <property type="project" value="UniProtKB-KW"/>
</dbReference>
<dbReference type="GO" id="GO:0005737">
    <property type="term" value="C:cytoplasm"/>
    <property type="evidence" value="ECO:0007669"/>
    <property type="project" value="UniProtKB-SubCell"/>
</dbReference>
<gene>
    <name evidence="11" type="ORF">NMOB1V02_LOCUS7572</name>
</gene>
<evidence type="ECO:0000256" key="1">
    <source>
        <dbReference type="ARBA" id="ARBA00004123"/>
    </source>
</evidence>
<evidence type="ECO:0000256" key="8">
    <source>
        <dbReference type="ARBA" id="ARBA00023212"/>
    </source>
</evidence>